<evidence type="ECO:0000256" key="1">
    <source>
        <dbReference type="ARBA" id="ARBA00022729"/>
    </source>
</evidence>
<dbReference type="Proteomes" id="UP000324996">
    <property type="component" value="Unassembled WGS sequence"/>
</dbReference>
<sequence>MTQNRAMSLAQILQALMLIMALSLLTFGLSRLVERPAAPLDLSLPWGAEEFHVKNARLFAQSIRERTHGRVEIALHPGAVLGIKGPGSLRAARDHLIAMVEMGGFQQVGEAPILGLDALPFLVRDQQELQILYEDFRPIIKQTLARHGMQLLYAVPWPAQNIYADRPFHKLADFKGQKVRTIDANTTDLARSLGMAPIQMASADVVPALATGSLDAVMTSTTTGVAQKYWQFLSHIHRTNHGWLTNLMVINDRALARLSPEDQQALFDLAQDMEPDFWAVSKADDQEKLARLKAEGMRIIIPDVALQSALEEQARPLWAAFAQRVPGSAPIINRFLIRTHRAPLDLPIKTMPRQSTDKDRR</sequence>
<dbReference type="InterPro" id="IPR018389">
    <property type="entry name" value="DctP_fam"/>
</dbReference>
<dbReference type="EMBL" id="BKCN01000003">
    <property type="protein sequence ID" value="GER03273.1"/>
    <property type="molecule type" value="Genomic_DNA"/>
</dbReference>
<keyword evidence="4" id="KW-1185">Reference proteome</keyword>
<feature type="transmembrane region" description="Helical" evidence="2">
    <location>
        <begin position="12"/>
        <end position="33"/>
    </location>
</feature>
<keyword evidence="2" id="KW-1133">Transmembrane helix</keyword>
<dbReference type="PANTHER" id="PTHR33376:SF4">
    <property type="entry name" value="SIALIC ACID-BINDING PERIPLASMIC PROTEIN SIAP"/>
    <property type="match status" value="1"/>
</dbReference>
<evidence type="ECO:0000313" key="4">
    <source>
        <dbReference type="Proteomes" id="UP000324996"/>
    </source>
</evidence>
<dbReference type="CDD" id="cd13602">
    <property type="entry name" value="PBP2_TRAP_BpDctp6_7"/>
    <property type="match status" value="1"/>
</dbReference>
<protein>
    <submittedName>
        <fullName evidence="3">C4-dicarboxylate ABC transporter substrate-binding protein</fullName>
    </submittedName>
</protein>
<evidence type="ECO:0000256" key="2">
    <source>
        <dbReference type="SAM" id="Phobius"/>
    </source>
</evidence>
<keyword evidence="1" id="KW-0732">Signal</keyword>
<dbReference type="NCBIfam" id="NF037995">
    <property type="entry name" value="TRAP_S1"/>
    <property type="match status" value="1"/>
</dbReference>
<keyword evidence="2" id="KW-0812">Transmembrane</keyword>
<comment type="caution">
    <text evidence="3">The sequence shown here is derived from an EMBL/GenBank/DDBJ whole genome shotgun (WGS) entry which is preliminary data.</text>
</comment>
<dbReference type="Gene3D" id="3.40.190.170">
    <property type="entry name" value="Bacterial extracellular solute-binding protein, family 7"/>
    <property type="match status" value="1"/>
</dbReference>
<keyword evidence="2" id="KW-0472">Membrane</keyword>
<dbReference type="RefSeq" id="WP_042086328.1">
    <property type="nucleotide sequence ID" value="NZ_BKCN01000003.1"/>
</dbReference>
<dbReference type="AlphaFoldDB" id="A0A5A7N4R5"/>
<dbReference type="Pfam" id="PF03480">
    <property type="entry name" value="DctP"/>
    <property type="match status" value="1"/>
</dbReference>
<evidence type="ECO:0000313" key="3">
    <source>
        <dbReference type="EMBL" id="GER03273.1"/>
    </source>
</evidence>
<reference evidence="3 4" key="1">
    <citation type="submission" date="2019-09" db="EMBL/GenBank/DDBJ databases">
        <title>NBRP : Genome information of microbial organism related human and environment.</title>
        <authorList>
            <person name="Hattori M."/>
            <person name="Oshima K."/>
            <person name="Inaba H."/>
            <person name="Suda W."/>
            <person name="Sakamoto M."/>
            <person name="Iino T."/>
            <person name="Kitahara M."/>
            <person name="Oshida Y."/>
            <person name="Iida T."/>
            <person name="Kudo T."/>
            <person name="Itoh T."/>
            <person name="Ohkuma M."/>
        </authorList>
    </citation>
    <scope>NUCLEOTIDE SEQUENCE [LARGE SCALE GENOMIC DNA]</scope>
    <source>
        <strain evidence="3 4">Q-1</strain>
    </source>
</reference>
<dbReference type="GO" id="GO:0055085">
    <property type="term" value="P:transmembrane transport"/>
    <property type="evidence" value="ECO:0007669"/>
    <property type="project" value="InterPro"/>
</dbReference>
<name>A0A5A7N4R5_9PROT</name>
<proteinExistence type="predicted"/>
<gene>
    <name evidence="3" type="ORF">JCM17846_09550</name>
</gene>
<organism evidence="3 4">
    <name type="scientific">Iodidimonas nitroreducens</name>
    <dbReference type="NCBI Taxonomy" id="1236968"/>
    <lineage>
        <taxon>Bacteria</taxon>
        <taxon>Pseudomonadati</taxon>
        <taxon>Pseudomonadota</taxon>
        <taxon>Alphaproteobacteria</taxon>
        <taxon>Iodidimonadales</taxon>
        <taxon>Iodidimonadaceae</taxon>
        <taxon>Iodidimonas</taxon>
    </lineage>
</organism>
<dbReference type="InterPro" id="IPR038404">
    <property type="entry name" value="TRAP_DctP_sf"/>
</dbReference>
<accession>A0A5A7N4R5</accession>
<dbReference type="PANTHER" id="PTHR33376">
    <property type="match status" value="1"/>
</dbReference>